<comment type="function">
    <text evidence="2">Ferredoxins are iron-sulfur proteins that transfer electrons in a wide variety of metabolic reactions.</text>
</comment>
<dbReference type="InterPro" id="IPR017896">
    <property type="entry name" value="4Fe4S_Fe-S-bd"/>
</dbReference>
<dbReference type="EMBL" id="ARZA01000111">
    <property type="protein sequence ID" value="EOD00836.1"/>
    <property type="molecule type" value="Genomic_DNA"/>
</dbReference>
<evidence type="ECO:0000259" key="7">
    <source>
        <dbReference type="PROSITE" id="PS51379"/>
    </source>
</evidence>
<evidence type="ECO:0000256" key="6">
    <source>
        <dbReference type="ARBA" id="ARBA00023014"/>
    </source>
</evidence>
<dbReference type="SUPFAM" id="SSF54862">
    <property type="entry name" value="4Fe-4S ferredoxins"/>
    <property type="match status" value="1"/>
</dbReference>
<reference evidence="8 9" key="1">
    <citation type="journal article" date="2015" name="Geomicrobiol. J.">
        <title>Caldisalinibacter kiritimatiensis gen. nov., sp. nov., a moderately thermohalophilic thiosulfate-reducing bacterium from a hypersaline microbial mat.</title>
        <authorList>
            <person name="Ben Hania W."/>
            <person name="Joseph M."/>
            <person name="Fiebig A."/>
            <person name="Bunk B."/>
            <person name="Klenk H.-P."/>
            <person name="Fardeau M.-L."/>
            <person name="Spring S."/>
        </authorList>
    </citation>
    <scope>NUCLEOTIDE SEQUENCE [LARGE SCALE GENOMIC DNA]</scope>
    <source>
        <strain evidence="8 9">L21-TH-D2</strain>
    </source>
</reference>
<evidence type="ECO:0000256" key="1">
    <source>
        <dbReference type="ARBA" id="ARBA00001966"/>
    </source>
</evidence>
<dbReference type="RefSeq" id="WP_006311265.1">
    <property type="nucleotide sequence ID" value="NZ_ARZA01000111.1"/>
</dbReference>
<dbReference type="PANTHER" id="PTHR24960">
    <property type="entry name" value="PHOTOSYSTEM I IRON-SULFUR CENTER-RELATED"/>
    <property type="match status" value="1"/>
</dbReference>
<accession>R1CQ83</accession>
<dbReference type="PROSITE" id="PS00198">
    <property type="entry name" value="4FE4S_FER_1"/>
    <property type="match status" value="2"/>
</dbReference>
<dbReference type="GO" id="GO:0046872">
    <property type="term" value="F:metal ion binding"/>
    <property type="evidence" value="ECO:0007669"/>
    <property type="project" value="UniProtKB-KW"/>
</dbReference>
<proteinExistence type="predicted"/>
<comment type="cofactor">
    <cofactor evidence="1">
        <name>[4Fe-4S] cluster</name>
        <dbReference type="ChEBI" id="CHEBI:49883"/>
    </cofactor>
</comment>
<dbReference type="STRING" id="1304284.L21TH_1112"/>
<dbReference type="eggNOG" id="COG2768">
    <property type="taxonomic scope" value="Bacteria"/>
</dbReference>
<keyword evidence="6" id="KW-0411">Iron-sulfur</keyword>
<dbReference type="InterPro" id="IPR017900">
    <property type="entry name" value="4Fe4S_Fe_S_CS"/>
</dbReference>
<evidence type="ECO:0000256" key="2">
    <source>
        <dbReference type="ARBA" id="ARBA00003532"/>
    </source>
</evidence>
<dbReference type="GO" id="GO:0051539">
    <property type="term" value="F:4 iron, 4 sulfur cluster binding"/>
    <property type="evidence" value="ECO:0007669"/>
    <property type="project" value="UniProtKB-KW"/>
</dbReference>
<gene>
    <name evidence="8" type="ORF">L21TH_1112</name>
</gene>
<dbReference type="InterPro" id="IPR050157">
    <property type="entry name" value="PSI_iron-sulfur_center"/>
</dbReference>
<dbReference type="AlphaFoldDB" id="R1CQ83"/>
<dbReference type="PROSITE" id="PS51379">
    <property type="entry name" value="4FE4S_FER_2"/>
    <property type="match status" value="2"/>
</dbReference>
<dbReference type="OrthoDB" id="9807879at2"/>
<comment type="caution">
    <text evidence="8">The sequence shown here is derived from an EMBL/GenBank/DDBJ whole genome shotgun (WGS) entry which is preliminary data.</text>
</comment>
<keyword evidence="3" id="KW-0004">4Fe-4S</keyword>
<evidence type="ECO:0000256" key="5">
    <source>
        <dbReference type="ARBA" id="ARBA00023004"/>
    </source>
</evidence>
<keyword evidence="5" id="KW-0408">Iron</keyword>
<protein>
    <submittedName>
        <fullName evidence="8">Iron-sulfur cluster-binding protein</fullName>
    </submittedName>
</protein>
<feature type="domain" description="4Fe-4S ferredoxin-type" evidence="7">
    <location>
        <begin position="63"/>
        <end position="92"/>
    </location>
</feature>
<evidence type="ECO:0000313" key="9">
    <source>
        <dbReference type="Proteomes" id="UP000013378"/>
    </source>
</evidence>
<organism evidence="8 9">
    <name type="scientific">Caldisalinibacter kiritimatiensis</name>
    <dbReference type="NCBI Taxonomy" id="1304284"/>
    <lineage>
        <taxon>Bacteria</taxon>
        <taxon>Bacillati</taxon>
        <taxon>Bacillota</taxon>
        <taxon>Tissierellia</taxon>
        <taxon>Tissierellales</taxon>
        <taxon>Thermohalobacteraceae</taxon>
        <taxon>Caldisalinibacter</taxon>
    </lineage>
</organism>
<dbReference type="Gene3D" id="3.30.70.20">
    <property type="match status" value="1"/>
</dbReference>
<dbReference type="Pfam" id="PF14697">
    <property type="entry name" value="Fer4_21"/>
    <property type="match status" value="1"/>
</dbReference>
<dbReference type="Proteomes" id="UP000013378">
    <property type="component" value="Unassembled WGS sequence"/>
</dbReference>
<keyword evidence="4" id="KW-0479">Metal-binding</keyword>
<evidence type="ECO:0000313" key="8">
    <source>
        <dbReference type="EMBL" id="EOD00836.1"/>
    </source>
</evidence>
<name>R1CQ83_9FIRM</name>
<dbReference type="PANTHER" id="PTHR24960:SF79">
    <property type="entry name" value="PHOTOSYSTEM I IRON-SULFUR CENTER"/>
    <property type="match status" value="1"/>
</dbReference>
<feature type="domain" description="4Fe-4S ferredoxin-type" evidence="7">
    <location>
        <begin position="93"/>
        <end position="117"/>
    </location>
</feature>
<evidence type="ECO:0000256" key="3">
    <source>
        <dbReference type="ARBA" id="ARBA00022485"/>
    </source>
</evidence>
<sequence length="117" mass="12597">MYGRGMGRGNGRNRRNQGLGIQGTCYCSNCGYETSHQRGIPCYEMKCPSCGNPLTRKELNTTMKPTINQNTCIGCGKCQNVCPVDAITIENGKANIDIAACAGCRRCVNVCPVNAID</sequence>
<evidence type="ECO:0000256" key="4">
    <source>
        <dbReference type="ARBA" id="ARBA00022723"/>
    </source>
</evidence>
<keyword evidence="9" id="KW-1185">Reference proteome</keyword>